<feature type="domain" description="BPTI/Kunitz inhibitor" evidence="5">
    <location>
        <begin position="30"/>
        <end position="83"/>
    </location>
</feature>
<dbReference type="GeneID" id="125778682"/>
<dbReference type="Proteomes" id="UP001652620">
    <property type="component" value="Chromosome 1"/>
</dbReference>
<dbReference type="PROSITE" id="PS50279">
    <property type="entry name" value="BPTI_KUNITZ_2"/>
    <property type="match status" value="1"/>
</dbReference>
<dbReference type="GO" id="GO:0004867">
    <property type="term" value="F:serine-type endopeptidase inhibitor activity"/>
    <property type="evidence" value="ECO:0007669"/>
    <property type="project" value="UniProtKB-KW"/>
</dbReference>
<gene>
    <name evidence="7" type="primary">LOC125778682</name>
</gene>
<dbReference type="PANTHER" id="PTHR10083">
    <property type="entry name" value="KUNITZ-TYPE PROTEASE INHIBITOR-RELATED"/>
    <property type="match status" value="1"/>
</dbReference>
<dbReference type="RefSeq" id="XP_049313643.1">
    <property type="nucleotide sequence ID" value="XM_049457686.1"/>
</dbReference>
<sequence>MNFLIFTIFLIVYSYNAGAQRCIPLANSTCTGAANSGSTGPGCLAGTRWAYDPTNRVCTAFTYHGCGGNTNRYCSRVVCERRCIPTASPGVVVG</sequence>
<reference evidence="7" key="2">
    <citation type="submission" date="2025-08" db="UniProtKB">
        <authorList>
            <consortium name="RefSeq"/>
        </authorList>
    </citation>
    <scope>IDENTIFICATION</scope>
    <source>
        <tissue evidence="7">Adult</tissue>
    </source>
</reference>
<keyword evidence="6" id="KW-1185">Reference proteome</keyword>
<dbReference type="Gene3D" id="4.10.410.10">
    <property type="entry name" value="Pancreatic trypsin inhibitor Kunitz domain"/>
    <property type="match status" value="1"/>
</dbReference>
<dbReference type="InterPro" id="IPR002223">
    <property type="entry name" value="Kunitz_BPTI"/>
</dbReference>
<keyword evidence="4" id="KW-0732">Signal</keyword>
<evidence type="ECO:0000256" key="4">
    <source>
        <dbReference type="SAM" id="SignalP"/>
    </source>
</evidence>
<dbReference type="SMART" id="SM00131">
    <property type="entry name" value="KU"/>
    <property type="match status" value="1"/>
</dbReference>
<evidence type="ECO:0000256" key="3">
    <source>
        <dbReference type="ARBA" id="ARBA00023157"/>
    </source>
</evidence>
<organism evidence="6 7">
    <name type="scientific">Bactrocera dorsalis</name>
    <name type="common">Oriental fruit fly</name>
    <name type="synonym">Dacus dorsalis</name>
    <dbReference type="NCBI Taxonomy" id="27457"/>
    <lineage>
        <taxon>Eukaryota</taxon>
        <taxon>Metazoa</taxon>
        <taxon>Ecdysozoa</taxon>
        <taxon>Arthropoda</taxon>
        <taxon>Hexapoda</taxon>
        <taxon>Insecta</taxon>
        <taxon>Pterygota</taxon>
        <taxon>Neoptera</taxon>
        <taxon>Endopterygota</taxon>
        <taxon>Diptera</taxon>
        <taxon>Brachycera</taxon>
        <taxon>Muscomorpha</taxon>
        <taxon>Tephritoidea</taxon>
        <taxon>Tephritidae</taxon>
        <taxon>Bactrocera</taxon>
        <taxon>Bactrocera</taxon>
    </lineage>
</organism>
<keyword evidence="1 7" id="KW-0646">Protease inhibitor</keyword>
<accession>A0ABM3JWN8</accession>
<reference evidence="6" key="1">
    <citation type="submission" date="2025-05" db="UniProtKB">
        <authorList>
            <consortium name="RefSeq"/>
        </authorList>
    </citation>
    <scope>NUCLEOTIDE SEQUENCE [LARGE SCALE GENOMIC DNA]</scope>
</reference>
<dbReference type="InterPro" id="IPR020901">
    <property type="entry name" value="Prtase_inh_Kunz-CS"/>
</dbReference>
<keyword evidence="3" id="KW-1015">Disulfide bond</keyword>
<dbReference type="Pfam" id="PF00014">
    <property type="entry name" value="Kunitz_BPTI"/>
    <property type="match status" value="1"/>
</dbReference>
<evidence type="ECO:0000256" key="2">
    <source>
        <dbReference type="ARBA" id="ARBA00022900"/>
    </source>
</evidence>
<name>A0ABM3JWN8_BACDO</name>
<protein>
    <submittedName>
        <fullName evidence="7">Kunitz-type serine protease inhibitor bitisilin-2-like</fullName>
    </submittedName>
</protein>
<proteinExistence type="predicted"/>
<dbReference type="PROSITE" id="PS00280">
    <property type="entry name" value="BPTI_KUNITZ_1"/>
    <property type="match status" value="1"/>
</dbReference>
<dbReference type="InterPro" id="IPR050098">
    <property type="entry name" value="TFPI/VKTCI-like"/>
</dbReference>
<keyword evidence="2 7" id="KW-0722">Serine protease inhibitor</keyword>
<feature type="signal peptide" evidence="4">
    <location>
        <begin position="1"/>
        <end position="19"/>
    </location>
</feature>
<evidence type="ECO:0000313" key="6">
    <source>
        <dbReference type="Proteomes" id="UP001652620"/>
    </source>
</evidence>
<dbReference type="PANTHER" id="PTHR10083:SF374">
    <property type="entry name" value="BPTI_KUNITZ INHIBITOR DOMAIN-CONTAINING PROTEIN"/>
    <property type="match status" value="1"/>
</dbReference>
<evidence type="ECO:0000313" key="7">
    <source>
        <dbReference type="RefSeq" id="XP_049313643.1"/>
    </source>
</evidence>
<evidence type="ECO:0000256" key="1">
    <source>
        <dbReference type="ARBA" id="ARBA00022690"/>
    </source>
</evidence>
<feature type="chain" id="PRO_5045821564" evidence="4">
    <location>
        <begin position="20"/>
        <end position="94"/>
    </location>
</feature>
<evidence type="ECO:0000259" key="5">
    <source>
        <dbReference type="PROSITE" id="PS50279"/>
    </source>
</evidence>
<dbReference type="InterPro" id="IPR036880">
    <property type="entry name" value="Kunitz_BPTI_sf"/>
</dbReference>
<dbReference type="CDD" id="cd00109">
    <property type="entry name" value="Kunitz-type"/>
    <property type="match status" value="1"/>
</dbReference>
<dbReference type="SUPFAM" id="SSF57362">
    <property type="entry name" value="BPTI-like"/>
    <property type="match status" value="1"/>
</dbReference>